<evidence type="ECO:0000256" key="1">
    <source>
        <dbReference type="SAM" id="MobiDB-lite"/>
    </source>
</evidence>
<feature type="non-terminal residue" evidence="2">
    <location>
        <position position="94"/>
    </location>
</feature>
<protein>
    <submittedName>
        <fullName evidence="2">21021_t:CDS:1</fullName>
    </submittedName>
</protein>
<accession>A0A9N9JIT3</accession>
<keyword evidence="3" id="KW-1185">Reference proteome</keyword>
<name>A0A9N9JIT3_9GLOM</name>
<dbReference type="EMBL" id="CAJVPY010023234">
    <property type="protein sequence ID" value="CAG8784692.1"/>
    <property type="molecule type" value="Genomic_DNA"/>
</dbReference>
<feature type="compositionally biased region" description="Low complexity" evidence="1">
    <location>
        <begin position="60"/>
        <end position="69"/>
    </location>
</feature>
<sequence>NGRKLPPLIIFKLVKVPCEEFPDDVIVSDIDNEEGDSKNGEDSEEGYGKNNEEDGKDNEIANYDNENNNTNEGLFVYINYYGENENANVIQNWN</sequence>
<reference evidence="2" key="1">
    <citation type="submission" date="2021-06" db="EMBL/GenBank/DDBJ databases">
        <authorList>
            <person name="Kallberg Y."/>
            <person name="Tangrot J."/>
            <person name="Rosling A."/>
        </authorList>
    </citation>
    <scope>NUCLEOTIDE SEQUENCE</scope>
    <source>
        <strain evidence="2">MA453B</strain>
    </source>
</reference>
<dbReference type="Proteomes" id="UP000789405">
    <property type="component" value="Unassembled WGS sequence"/>
</dbReference>
<dbReference type="AlphaFoldDB" id="A0A9N9JIT3"/>
<evidence type="ECO:0000313" key="2">
    <source>
        <dbReference type="EMBL" id="CAG8784692.1"/>
    </source>
</evidence>
<organism evidence="2 3">
    <name type="scientific">Dentiscutata erythropus</name>
    <dbReference type="NCBI Taxonomy" id="1348616"/>
    <lineage>
        <taxon>Eukaryota</taxon>
        <taxon>Fungi</taxon>
        <taxon>Fungi incertae sedis</taxon>
        <taxon>Mucoromycota</taxon>
        <taxon>Glomeromycotina</taxon>
        <taxon>Glomeromycetes</taxon>
        <taxon>Diversisporales</taxon>
        <taxon>Gigasporaceae</taxon>
        <taxon>Dentiscutata</taxon>
    </lineage>
</organism>
<feature type="region of interest" description="Disordered" evidence="1">
    <location>
        <begin position="25"/>
        <end position="69"/>
    </location>
</feature>
<evidence type="ECO:0000313" key="3">
    <source>
        <dbReference type="Proteomes" id="UP000789405"/>
    </source>
</evidence>
<comment type="caution">
    <text evidence="2">The sequence shown here is derived from an EMBL/GenBank/DDBJ whole genome shotgun (WGS) entry which is preliminary data.</text>
</comment>
<proteinExistence type="predicted"/>
<feature type="compositionally biased region" description="Basic and acidic residues" evidence="1">
    <location>
        <begin position="35"/>
        <end position="59"/>
    </location>
</feature>
<gene>
    <name evidence="2" type="ORF">DERYTH_LOCUS20152</name>
</gene>